<accession>H1VE64</accession>
<name>H1VE64_COLHI</name>
<sequence>MAQRRTMTLSSPRLQTYTTRTEATRSRTQETYLYQEHDFRASLISATNALQHQSLQYAHWLPQVPSPSLTHFNTAAFSHPHHGHNTIHTKTPCEALPPRGSDARRYLQGPLHPPVSPPADARRVGDP</sequence>
<dbReference type="EMBL" id="CACQ02003013">
    <property type="protein sequence ID" value="CCF38517.1"/>
    <property type="molecule type" value="Genomic_DNA"/>
</dbReference>
<protein>
    <submittedName>
        <fullName evidence="2">Uncharacterized protein</fullName>
    </submittedName>
</protein>
<evidence type="ECO:0000256" key="1">
    <source>
        <dbReference type="SAM" id="MobiDB-lite"/>
    </source>
</evidence>
<evidence type="ECO:0000313" key="3">
    <source>
        <dbReference type="Proteomes" id="UP000007174"/>
    </source>
</evidence>
<feature type="region of interest" description="Disordered" evidence="1">
    <location>
        <begin position="73"/>
        <end position="127"/>
    </location>
</feature>
<organism evidence="2 3">
    <name type="scientific">Colletotrichum higginsianum (strain IMI 349063)</name>
    <name type="common">Crucifer anthracnose fungus</name>
    <dbReference type="NCBI Taxonomy" id="759273"/>
    <lineage>
        <taxon>Eukaryota</taxon>
        <taxon>Fungi</taxon>
        <taxon>Dikarya</taxon>
        <taxon>Ascomycota</taxon>
        <taxon>Pezizomycotina</taxon>
        <taxon>Sordariomycetes</taxon>
        <taxon>Hypocreomycetidae</taxon>
        <taxon>Glomerellales</taxon>
        <taxon>Glomerellaceae</taxon>
        <taxon>Colletotrichum</taxon>
        <taxon>Colletotrichum destructivum species complex</taxon>
    </lineage>
</organism>
<dbReference type="Proteomes" id="UP000007174">
    <property type="component" value="Unassembled WGS sequence"/>
</dbReference>
<feature type="non-terminal residue" evidence="2">
    <location>
        <position position="127"/>
    </location>
</feature>
<dbReference type="HOGENOM" id="CLU_1975735_0_0_1"/>
<proteinExistence type="predicted"/>
<reference evidence="3" key="1">
    <citation type="journal article" date="2012" name="Nat. Genet.">
        <title>Lifestyle transitions in plant pathogenic Colletotrichum fungi deciphered by genome and transcriptome analyses.</title>
        <authorList>
            <person name="O'Connell R.J."/>
            <person name="Thon M.R."/>
            <person name="Hacquard S."/>
            <person name="Amyotte S.G."/>
            <person name="Kleemann J."/>
            <person name="Torres M.F."/>
            <person name="Damm U."/>
            <person name="Buiate E.A."/>
            <person name="Epstein L."/>
            <person name="Alkan N."/>
            <person name="Altmueller J."/>
            <person name="Alvarado-Balderrama L."/>
            <person name="Bauser C.A."/>
            <person name="Becker C."/>
            <person name="Birren B.W."/>
            <person name="Chen Z."/>
            <person name="Choi J."/>
            <person name="Crouch J.A."/>
            <person name="Duvick J.P."/>
            <person name="Farman M.A."/>
            <person name="Gan P."/>
            <person name="Heiman D."/>
            <person name="Henrissat B."/>
            <person name="Howard R.J."/>
            <person name="Kabbage M."/>
            <person name="Koch C."/>
            <person name="Kracher B."/>
            <person name="Kubo Y."/>
            <person name="Law A.D."/>
            <person name="Lebrun M.-H."/>
            <person name="Lee Y.-H."/>
            <person name="Miyara I."/>
            <person name="Moore N."/>
            <person name="Neumann U."/>
            <person name="Nordstroem K."/>
            <person name="Panaccione D.G."/>
            <person name="Panstruga R."/>
            <person name="Place M."/>
            <person name="Proctor R.H."/>
            <person name="Prusky D."/>
            <person name="Rech G."/>
            <person name="Reinhardt R."/>
            <person name="Rollins J.A."/>
            <person name="Rounsley S."/>
            <person name="Schardl C.L."/>
            <person name="Schwartz D.C."/>
            <person name="Shenoy N."/>
            <person name="Shirasu K."/>
            <person name="Sikhakolli U.R."/>
            <person name="Stueber K."/>
            <person name="Sukno S.A."/>
            <person name="Sweigard J.A."/>
            <person name="Takano Y."/>
            <person name="Takahara H."/>
            <person name="Trail F."/>
            <person name="van der Does H.C."/>
            <person name="Voll L.M."/>
            <person name="Will I."/>
            <person name="Young S."/>
            <person name="Zeng Q."/>
            <person name="Zhang J."/>
            <person name="Zhou S."/>
            <person name="Dickman M.B."/>
            <person name="Schulze-Lefert P."/>
            <person name="Ver Loren van Themaat E."/>
            <person name="Ma L.-J."/>
            <person name="Vaillancourt L.J."/>
        </authorList>
    </citation>
    <scope>NUCLEOTIDE SEQUENCE [LARGE SCALE GENOMIC DNA]</scope>
    <source>
        <strain evidence="3">IMI 349063</strain>
    </source>
</reference>
<gene>
    <name evidence="2" type="ORF">CH063_00283</name>
</gene>
<evidence type="ECO:0000313" key="2">
    <source>
        <dbReference type="EMBL" id="CCF38517.1"/>
    </source>
</evidence>
<dbReference type="AlphaFoldDB" id="H1VE64"/>